<dbReference type="InterPro" id="IPR014719">
    <property type="entry name" value="Ribosomal_bL12_C/ClpS-like"/>
</dbReference>
<dbReference type="EMBL" id="LYPA01000067">
    <property type="protein sequence ID" value="OBR64029.1"/>
    <property type="molecule type" value="Genomic_DNA"/>
</dbReference>
<dbReference type="RefSeq" id="WP_068685433.1">
    <property type="nucleotide sequence ID" value="NZ_LYPA01000067.1"/>
</dbReference>
<reference evidence="1 2" key="1">
    <citation type="submission" date="2016-05" db="EMBL/GenBank/DDBJ databases">
        <title>Paenibacillus oryzae. sp. nov., isolated from the rice root.</title>
        <authorList>
            <person name="Zhang J."/>
            <person name="Zhang X."/>
        </authorList>
    </citation>
    <scope>NUCLEOTIDE SEQUENCE [LARGE SCALE GENOMIC DNA]</scope>
    <source>
        <strain evidence="1 2">1DrF-4</strain>
    </source>
</reference>
<protein>
    <recommendedName>
        <fullName evidence="3">Ribosomal protein L7/L12 C-terminal domain-containing protein</fullName>
    </recommendedName>
</protein>
<keyword evidence="2" id="KW-1185">Reference proteome</keyword>
<organism evidence="1 2">
    <name type="scientific">Paenibacillus oryzae</name>
    <dbReference type="NCBI Taxonomy" id="1844972"/>
    <lineage>
        <taxon>Bacteria</taxon>
        <taxon>Bacillati</taxon>
        <taxon>Bacillota</taxon>
        <taxon>Bacilli</taxon>
        <taxon>Bacillales</taxon>
        <taxon>Paenibacillaceae</taxon>
        <taxon>Paenibacillus</taxon>
    </lineage>
</organism>
<evidence type="ECO:0000313" key="1">
    <source>
        <dbReference type="EMBL" id="OBR64029.1"/>
    </source>
</evidence>
<sequence>MSPNERDPFYEITSHEVEHFIESQVVVGDLTLPYHYPRTNELEAWQVGFHSNGLTGESLVSTTKGAWQPGWYVIARNYFDDPFFIDVNEKAANFPVYYAPHGAGSWEASVVAPSIQRFSQILSALCGLEEAAPEALLFIETETDMSVSFWREVHEERRSRECEEEAVETEADYDPNDLQHGTLVITDIGSQKLKVVQILRQVLDVSLAEALALAAQREIVVGSGFLIRLRHFQENLIELGASVEFRPNAESAT</sequence>
<dbReference type="OrthoDB" id="8444591at2"/>
<gene>
    <name evidence="1" type="ORF">A7K91_20265</name>
</gene>
<dbReference type="SUPFAM" id="SSF54736">
    <property type="entry name" value="ClpS-like"/>
    <property type="match status" value="1"/>
</dbReference>
<comment type="caution">
    <text evidence="1">The sequence shown here is derived from an EMBL/GenBank/DDBJ whole genome shotgun (WGS) entry which is preliminary data.</text>
</comment>
<dbReference type="STRING" id="1844972.A7K91_20265"/>
<evidence type="ECO:0008006" key="3">
    <source>
        <dbReference type="Google" id="ProtNLM"/>
    </source>
</evidence>
<dbReference type="AlphaFoldDB" id="A0A1A5YEL8"/>
<name>A0A1A5YEL8_9BACL</name>
<evidence type="ECO:0000313" key="2">
    <source>
        <dbReference type="Proteomes" id="UP000092024"/>
    </source>
</evidence>
<accession>A0A1A5YEL8</accession>
<dbReference type="Proteomes" id="UP000092024">
    <property type="component" value="Unassembled WGS sequence"/>
</dbReference>
<proteinExistence type="predicted"/>